<evidence type="ECO:0000256" key="2">
    <source>
        <dbReference type="ARBA" id="ARBA00023002"/>
    </source>
</evidence>
<dbReference type="CDD" id="cd07122">
    <property type="entry name" value="ALDH_F20_ACDH"/>
    <property type="match status" value="1"/>
</dbReference>
<dbReference type="InterPro" id="IPR056798">
    <property type="entry name" value="ADH_Fe_C"/>
</dbReference>
<evidence type="ECO:0000313" key="14">
    <source>
        <dbReference type="Proteomes" id="UP000463470"/>
    </source>
</evidence>
<evidence type="ECO:0000256" key="8">
    <source>
        <dbReference type="PIRNR" id="PIRNR000111"/>
    </source>
</evidence>
<proteinExistence type="inferred from homology"/>
<evidence type="ECO:0000256" key="1">
    <source>
        <dbReference type="ARBA" id="ARBA00001954"/>
    </source>
</evidence>
<dbReference type="FunFam" id="1.20.1090.10:FF:000001">
    <property type="entry name" value="Aldehyde-alcohol dehydrogenase"/>
    <property type="match status" value="1"/>
</dbReference>
<feature type="domain" description="Alcohol dehydrogenase iron-type/glycerol dehydrogenase GldA" evidence="11">
    <location>
        <begin position="476"/>
        <end position="654"/>
    </location>
</feature>
<feature type="region of interest" description="Disordered" evidence="9">
    <location>
        <begin position="1"/>
        <end position="23"/>
    </location>
</feature>
<evidence type="ECO:0000256" key="6">
    <source>
        <dbReference type="ARBA" id="ARBA00035641"/>
    </source>
</evidence>
<dbReference type="RefSeq" id="WP_161258622.1">
    <property type="nucleotide sequence ID" value="NZ_WXEY01000009.1"/>
</dbReference>
<evidence type="ECO:0000259" key="12">
    <source>
        <dbReference type="Pfam" id="PF25137"/>
    </source>
</evidence>
<dbReference type="InterPro" id="IPR016161">
    <property type="entry name" value="Ald_DH/histidinol_DH"/>
</dbReference>
<dbReference type="PROSITE" id="PS00913">
    <property type="entry name" value="ADH_IRON_1"/>
    <property type="match status" value="1"/>
</dbReference>
<dbReference type="GO" id="GO:0046872">
    <property type="term" value="F:metal ion binding"/>
    <property type="evidence" value="ECO:0007669"/>
    <property type="project" value="InterPro"/>
</dbReference>
<dbReference type="CDD" id="cd08178">
    <property type="entry name" value="AAD_C"/>
    <property type="match status" value="1"/>
</dbReference>
<evidence type="ECO:0000256" key="4">
    <source>
        <dbReference type="ARBA" id="ARBA00023027"/>
    </source>
</evidence>
<evidence type="ECO:0000256" key="3">
    <source>
        <dbReference type="ARBA" id="ARBA00023004"/>
    </source>
</evidence>
<dbReference type="PANTHER" id="PTHR11496:SF83">
    <property type="entry name" value="HYDROXYACID-OXOACID TRANSHYDROGENASE, MITOCHONDRIAL"/>
    <property type="match status" value="1"/>
</dbReference>
<organism evidence="13 14">
    <name type="scientific">Heliomicrobium undosum</name>
    <dbReference type="NCBI Taxonomy" id="121734"/>
    <lineage>
        <taxon>Bacteria</taxon>
        <taxon>Bacillati</taxon>
        <taxon>Bacillota</taxon>
        <taxon>Clostridia</taxon>
        <taxon>Eubacteriales</taxon>
        <taxon>Heliobacteriaceae</taxon>
        <taxon>Heliomicrobium</taxon>
    </lineage>
</organism>
<keyword evidence="14" id="KW-1185">Reference proteome</keyword>
<evidence type="ECO:0000256" key="5">
    <source>
        <dbReference type="ARBA" id="ARBA00023268"/>
    </source>
</evidence>
<dbReference type="Gene3D" id="3.40.309.10">
    <property type="entry name" value="Aldehyde Dehydrogenase, Chain A, domain 2"/>
    <property type="match status" value="1"/>
</dbReference>
<dbReference type="SUPFAM" id="SSF53720">
    <property type="entry name" value="ALDH-like"/>
    <property type="match status" value="1"/>
</dbReference>
<comment type="similarity">
    <text evidence="7 8">In the C-terminal section; belongs to the iron-containing alcohol dehydrogenase family.</text>
</comment>
<dbReference type="AlphaFoldDB" id="A0A845L1K1"/>
<keyword evidence="3" id="KW-0408">Iron</keyword>
<gene>
    <name evidence="13" type="primary">adhE</name>
    <name evidence="13" type="synonym">adhC</name>
    <name evidence="13" type="ORF">GTO91_10280</name>
</gene>
<feature type="domain" description="Aldehyde dehydrogenase" evidence="10">
    <location>
        <begin position="27"/>
        <end position="421"/>
    </location>
</feature>
<dbReference type="InterPro" id="IPR039697">
    <property type="entry name" value="Alcohol_dehydrogenase_Fe"/>
</dbReference>
<keyword evidence="5" id="KW-0511">Multifunctional enzyme</keyword>
<evidence type="ECO:0000256" key="7">
    <source>
        <dbReference type="ARBA" id="ARBA00035645"/>
    </source>
</evidence>
<dbReference type="Pfam" id="PF25137">
    <property type="entry name" value="ADH_Fe_C"/>
    <property type="match status" value="1"/>
</dbReference>
<dbReference type="GO" id="GO:0006066">
    <property type="term" value="P:alcohol metabolic process"/>
    <property type="evidence" value="ECO:0007669"/>
    <property type="project" value="InterPro"/>
</dbReference>
<dbReference type="PIRSF" id="PIRSF000111">
    <property type="entry name" value="ALDH_ADH"/>
    <property type="match status" value="1"/>
</dbReference>
<comment type="caution">
    <text evidence="13">The sequence shown here is derived from an EMBL/GenBank/DDBJ whole genome shotgun (WGS) entry which is preliminary data.</text>
</comment>
<accession>A0A845L1K1</accession>
<dbReference type="GO" id="GO:0015976">
    <property type="term" value="P:carbon utilization"/>
    <property type="evidence" value="ECO:0007669"/>
    <property type="project" value="InterPro"/>
</dbReference>
<evidence type="ECO:0000259" key="10">
    <source>
        <dbReference type="Pfam" id="PF00171"/>
    </source>
</evidence>
<dbReference type="Pfam" id="PF00465">
    <property type="entry name" value="Fe-ADH"/>
    <property type="match status" value="1"/>
</dbReference>
<dbReference type="Gene3D" id="3.40.50.1970">
    <property type="match status" value="1"/>
</dbReference>
<protein>
    <recommendedName>
        <fullName evidence="8">Aldehyde-alcohol dehydrogenase</fullName>
    </recommendedName>
</protein>
<sequence>MDREHPSPTQGADNGAAHGASQAPDVAQAIDRLVNQAQAALDRFLELNQEQVDRIIHAMAMAGLEQRMPLAKMAIEETRRGVYEDKIIKNTFATESVYHSIKYHQTVGVIGVNEFDDYEEVAEPVGVVAALTPVTNPTSTTMFKALIAMKTRNPIIFAFHPGAQRSSAAAAQVVYEAAVRAGAPEHCIQWVERPSIDATNLLMRHPGVNLILATGGANMVLAAYSCGKPALGVGPGNVPCFIEKTANLHRAVTDLIMSKTFDNGMICASEQAVIVDRAIAGDFESYMSEHKCYFLSEDEKARLEGIVVNEEKCAVNADIVGQPAARIAEMAGFSVPPDTKILLARLEGVGPQYPLSREKLSPVLAYYIVDGAEEGIDRAEEMVRFGGMGHSAVIHSEDPAVIDAFSRRIKAGRLIVNSPASQGAIGEIYNANMPSLTLGCGTFGGNSTSANVSVVNLINKKRVARRREKMQWFKIPERIYFQFGALAYLEKMPEIHRAFIVTDPVMVQQGYVDRVLHYLRQRHIYVHSEIFAEVEPDPSVETVMRGCRMMNDFKPDVIIALGGGSVMDAAKGMWLFYEHPETDFSLLRLRFMDIRKRVYKYPKLGAKARLVAIPTTSGTGSEVTSFAVISDKERNIKYPLADYELTPDVAIIDPEFVMTVPPGVTADTGMDVLTHAIEAYVSVLASDYTDALAIKAIQMVFEYLPRAFHNGHDKQAREKMHNASCIAGMAFTNAFLGINHAMAHQLGGVFHIPHGRANAILLPHTIAFNASRPTKFTSFPNYESYVADRRYAEIARMVGLPARTVEEGVQSLIEAVRHLMQKLRMPLTLAELGIERNRFMSLLPELAERAFDDQTTTANPRMPLMTELQQILMNAYGG</sequence>
<comment type="similarity">
    <text evidence="6 8">In the N-terminal section; belongs to the aldehyde dehydrogenase family.</text>
</comment>
<dbReference type="Proteomes" id="UP000463470">
    <property type="component" value="Unassembled WGS sequence"/>
</dbReference>
<dbReference type="PANTHER" id="PTHR11496">
    <property type="entry name" value="ALCOHOL DEHYDROGENASE"/>
    <property type="match status" value="1"/>
</dbReference>
<dbReference type="SUPFAM" id="SSF56796">
    <property type="entry name" value="Dehydroquinate synthase-like"/>
    <property type="match status" value="1"/>
</dbReference>
<reference evidence="13 14" key="1">
    <citation type="submission" date="2020-01" db="EMBL/GenBank/DDBJ databases">
        <title>Whole-genome sequence of Heliobacterium undosum DSM 13378.</title>
        <authorList>
            <person name="Kyndt J.A."/>
            <person name="Meyer T.E."/>
        </authorList>
    </citation>
    <scope>NUCLEOTIDE SEQUENCE [LARGE SCALE GENOMIC DNA]</scope>
    <source>
        <strain evidence="13 14">DSM 13378</strain>
    </source>
</reference>
<keyword evidence="4" id="KW-0520">NAD</keyword>
<dbReference type="InterPro" id="IPR018211">
    <property type="entry name" value="ADH_Fe_CS"/>
</dbReference>
<name>A0A845L1K1_9FIRM</name>
<evidence type="ECO:0000313" key="13">
    <source>
        <dbReference type="EMBL" id="MZP30093.1"/>
    </source>
</evidence>
<dbReference type="Pfam" id="PF00171">
    <property type="entry name" value="Aldedh"/>
    <property type="match status" value="1"/>
</dbReference>
<dbReference type="EMBL" id="WXEY01000009">
    <property type="protein sequence ID" value="MZP30093.1"/>
    <property type="molecule type" value="Genomic_DNA"/>
</dbReference>
<feature type="domain" description="Fe-containing alcohol dehydrogenase-like C-terminal" evidence="12">
    <location>
        <begin position="665"/>
        <end position="876"/>
    </location>
</feature>
<dbReference type="InterPro" id="IPR016163">
    <property type="entry name" value="Ald_DH_C"/>
</dbReference>
<dbReference type="FunFam" id="3.40.50.1970:FF:000002">
    <property type="entry name" value="Aldehyde-alcohol dehydrogenase"/>
    <property type="match status" value="1"/>
</dbReference>
<evidence type="ECO:0000256" key="9">
    <source>
        <dbReference type="SAM" id="MobiDB-lite"/>
    </source>
</evidence>
<keyword evidence="2 8" id="KW-0560">Oxidoreductase</keyword>
<dbReference type="InterPro" id="IPR015590">
    <property type="entry name" value="Aldehyde_DH_dom"/>
</dbReference>
<comment type="cofactor">
    <cofactor evidence="1">
        <name>Fe(2+)</name>
        <dbReference type="ChEBI" id="CHEBI:29033"/>
    </cofactor>
</comment>
<dbReference type="InterPro" id="IPR012079">
    <property type="entry name" value="Bifunc_Ald-ADH"/>
</dbReference>
<dbReference type="GO" id="GO:0004022">
    <property type="term" value="F:alcohol dehydrogenase (NAD+) activity"/>
    <property type="evidence" value="ECO:0007669"/>
    <property type="project" value="UniProtKB-UniRule"/>
</dbReference>
<dbReference type="InterPro" id="IPR034789">
    <property type="entry name" value="AAD_C"/>
</dbReference>
<dbReference type="GO" id="GO:0008774">
    <property type="term" value="F:acetaldehyde dehydrogenase (acetylating) activity"/>
    <property type="evidence" value="ECO:0007669"/>
    <property type="project" value="UniProtKB-UniRule"/>
</dbReference>
<dbReference type="InterPro" id="IPR016162">
    <property type="entry name" value="Ald_DH_N"/>
</dbReference>
<dbReference type="OrthoDB" id="9804734at2"/>
<evidence type="ECO:0000259" key="11">
    <source>
        <dbReference type="Pfam" id="PF00465"/>
    </source>
</evidence>
<dbReference type="Gene3D" id="1.20.1090.10">
    <property type="entry name" value="Dehydroquinate synthase-like - alpha domain"/>
    <property type="match status" value="1"/>
</dbReference>
<dbReference type="Gene3D" id="3.40.605.10">
    <property type="entry name" value="Aldehyde Dehydrogenase, Chain A, domain 1"/>
    <property type="match status" value="1"/>
</dbReference>
<dbReference type="NCBIfam" id="NF010378">
    <property type="entry name" value="PRK13805.1"/>
    <property type="match status" value="1"/>
</dbReference>
<dbReference type="InterPro" id="IPR001670">
    <property type="entry name" value="ADH_Fe/GldA"/>
</dbReference>